<gene>
    <name evidence="2" type="ordered locus">Psefu_1904</name>
</gene>
<evidence type="ECO:0008006" key="4">
    <source>
        <dbReference type="Google" id="ProtNLM"/>
    </source>
</evidence>
<dbReference type="InterPro" id="IPR016917">
    <property type="entry name" value="UCP029393"/>
</dbReference>
<keyword evidence="3" id="KW-1185">Reference proteome</keyword>
<reference evidence="2 3" key="1">
    <citation type="submission" date="2011-04" db="EMBL/GenBank/DDBJ databases">
        <title>Complete sequence of Pseudomonas fulva 12-X.</title>
        <authorList>
            <consortium name="US DOE Joint Genome Institute"/>
            <person name="Lucas S."/>
            <person name="Han J."/>
            <person name="Lapidus A."/>
            <person name="Cheng J.-F."/>
            <person name="Goodwin L."/>
            <person name="Pitluck S."/>
            <person name="Peters L."/>
            <person name="Mikhailova N."/>
            <person name="Pagani I."/>
            <person name="Davenport K."/>
            <person name="Han C."/>
            <person name="Tapia R."/>
            <person name="Land M."/>
            <person name="Hauser L."/>
            <person name="Kyrpides N."/>
            <person name="Ivanova N."/>
            <person name="Pagani I."/>
            <person name="Lcollab F.I."/>
            <person name="Woyke T."/>
        </authorList>
    </citation>
    <scope>NUCLEOTIDE SEQUENCE [LARGE SCALE GENOMIC DNA]</scope>
    <source>
        <strain evidence="3">12-X</strain>
    </source>
</reference>
<dbReference type="HOGENOM" id="CLU_119061_0_0_6"/>
<organism evidence="2 3">
    <name type="scientific">Pseudomonas fulva (strain 12-X)</name>
    <dbReference type="NCBI Taxonomy" id="743720"/>
    <lineage>
        <taxon>Bacteria</taxon>
        <taxon>Pseudomonadati</taxon>
        <taxon>Pseudomonadota</taxon>
        <taxon>Gammaproteobacteria</taxon>
        <taxon>Pseudomonadales</taxon>
        <taxon>Pseudomonadaceae</taxon>
        <taxon>Pseudomonas</taxon>
    </lineage>
</organism>
<name>F6A890_PSEF1</name>
<dbReference type="Proteomes" id="UP000000686">
    <property type="component" value="Chromosome"/>
</dbReference>
<dbReference type="PIRSF" id="PIRSF029393">
    <property type="entry name" value="UCP029393"/>
    <property type="match status" value="1"/>
</dbReference>
<keyword evidence="1" id="KW-0812">Transmembrane</keyword>
<keyword evidence="1" id="KW-0472">Membrane</keyword>
<feature type="transmembrane region" description="Helical" evidence="1">
    <location>
        <begin position="134"/>
        <end position="158"/>
    </location>
</feature>
<evidence type="ECO:0000313" key="3">
    <source>
        <dbReference type="Proteomes" id="UP000000686"/>
    </source>
</evidence>
<keyword evidence="1" id="KW-1133">Transmembrane helix</keyword>
<dbReference type="STRING" id="743720.Psefu_1904"/>
<dbReference type="OrthoDB" id="7021410at2"/>
<evidence type="ECO:0000313" key="2">
    <source>
        <dbReference type="EMBL" id="AEF21877.1"/>
    </source>
</evidence>
<proteinExistence type="predicted"/>
<accession>F6A890</accession>
<dbReference type="InterPro" id="IPR022584">
    <property type="entry name" value="DUF2937"/>
</dbReference>
<dbReference type="KEGG" id="pfv:Psefu_1904"/>
<evidence type="ECO:0000256" key="1">
    <source>
        <dbReference type="SAM" id="Phobius"/>
    </source>
</evidence>
<dbReference type="EMBL" id="CP002727">
    <property type="protein sequence ID" value="AEF21877.1"/>
    <property type="molecule type" value="Genomic_DNA"/>
</dbReference>
<sequence length="177" mass="20216">MIRSYLRLALFALGLLLGVQVPGFIDDYAKRVEAHRLESEQSLSGFRDTAQRFFDGDLQRLVGHYRNSSDPVMQSDARSVGLLVERSALLEQESLAMQGAWYRQVWHLATAADAQLLAETRAAYRYQVLLAPEAIAWGIACALFLAWVVESIVLLLVLPFRRRERRSLPERQTPRMR</sequence>
<dbReference type="eggNOG" id="ENOG5032YDB">
    <property type="taxonomic scope" value="Bacteria"/>
</dbReference>
<dbReference type="RefSeq" id="WP_013791008.1">
    <property type="nucleotide sequence ID" value="NC_015556.1"/>
</dbReference>
<protein>
    <recommendedName>
        <fullName evidence="4">DUF2937 family protein</fullName>
    </recommendedName>
</protein>
<dbReference type="Pfam" id="PF11157">
    <property type="entry name" value="DUF2937"/>
    <property type="match status" value="1"/>
</dbReference>
<dbReference type="AlphaFoldDB" id="F6A890"/>